<reference evidence="1 2" key="1">
    <citation type="submission" date="2024-12" db="EMBL/GenBank/DDBJ databases">
        <authorList>
            <person name="Hu S."/>
        </authorList>
    </citation>
    <scope>NUCLEOTIDE SEQUENCE [LARGE SCALE GENOMIC DNA]</scope>
    <source>
        <strain evidence="1 2">P-25</strain>
    </source>
</reference>
<sequence length="220" mass="24401">MKKIGLLLLILLALLAINIFALSPPYSTKITKETAFKLNVSLTVSEGAQVPKHFADTLLKAQQLLSKVFSSAEFKEIMSQKSFSDSAYSKSKKKCFDVIYDPETGRISGKAVYDNLLKENNVSLSMVIKNNGDKQTTMGFAGACSYKITTYDFWLVEGGALSQRLARHIAHEFTHIRGYRHDNLVPKAHKWGLNTKEDPALGVGSVVGEILTRWAKFGII</sequence>
<dbReference type="Proteomes" id="UP001517367">
    <property type="component" value="Unassembled WGS sequence"/>
</dbReference>
<evidence type="ECO:0000313" key="1">
    <source>
        <dbReference type="EMBL" id="MFN0292570.1"/>
    </source>
</evidence>
<proteinExistence type="predicted"/>
<organism evidence="1 2">
    <name type="scientific">Pedobacter helvus</name>
    <dbReference type="NCBI Taxonomy" id="2563444"/>
    <lineage>
        <taxon>Bacteria</taxon>
        <taxon>Pseudomonadati</taxon>
        <taxon>Bacteroidota</taxon>
        <taxon>Sphingobacteriia</taxon>
        <taxon>Sphingobacteriales</taxon>
        <taxon>Sphingobacteriaceae</taxon>
        <taxon>Pedobacter</taxon>
    </lineage>
</organism>
<evidence type="ECO:0000313" key="2">
    <source>
        <dbReference type="Proteomes" id="UP001517367"/>
    </source>
</evidence>
<gene>
    <name evidence="1" type="ORF">E5L68_014285</name>
</gene>
<dbReference type="RefSeq" id="WP_138731147.1">
    <property type="nucleotide sequence ID" value="NZ_SRMP02000026.1"/>
</dbReference>
<dbReference type="EMBL" id="SRMP02000026">
    <property type="protein sequence ID" value="MFN0292570.1"/>
    <property type="molecule type" value="Genomic_DNA"/>
</dbReference>
<accession>A0ABW9JL35</accession>
<name>A0ABW9JL35_9SPHI</name>
<protein>
    <submittedName>
        <fullName evidence="1">Uncharacterized protein</fullName>
    </submittedName>
</protein>
<comment type="caution">
    <text evidence="1">The sequence shown here is derived from an EMBL/GenBank/DDBJ whole genome shotgun (WGS) entry which is preliminary data.</text>
</comment>
<keyword evidence="2" id="KW-1185">Reference proteome</keyword>